<sequence length="470" mass="53072">MEAFSLAIAFLVLFFSIFFAAFRNASNVGTNLPPGGSGRPIVGETLDFVMNPEKFISDRMKKHSPDIFRTNFFGEKIVIICGPNGHKFLFSNEDKHFTAYLPQAMQKLFFSSQPKTDKLYRDSDVKLLRSPGFLKPEALVNYVAGMDSIIQKHLKTHLEGKTEAKIHPFSRSLTLTLACRFFLGIENPERVAKLVSQFDIVTDGMHSLPLNVPRMAFYYAVKAAEVIRKELADVVAEKKARVLGSGAPTQDLCTTMIVGGYMSDEEISEKLMGILVAGYSTVATTMTFVMKFVGERPDVYHKILSEQLEISESKKPEEVLTLCWNDVQKVKYAWAVVCEAMRVVPPVLGTFREAITDFSYAGYTVPKGWKVFWTVNTTQKNPEYFQEPNKFDPSRFIKGEGMPLYAYVPFGGGPRMCPGKEYARLAILTFVHNMVKKFKWELVEPNEKILGSMMPLPEKVLPVRLRPRCV</sequence>
<evidence type="ECO:0000313" key="1">
    <source>
        <dbReference type="EMBL" id="KAI8573275.1"/>
    </source>
</evidence>
<dbReference type="EMBL" id="CM046388">
    <property type="protein sequence ID" value="KAI8573275.1"/>
    <property type="molecule type" value="Genomic_DNA"/>
</dbReference>
<comment type="caution">
    <text evidence="1">The sequence shown here is derived from an EMBL/GenBank/DDBJ whole genome shotgun (WGS) entry which is preliminary data.</text>
</comment>
<proteinExistence type="predicted"/>
<keyword evidence="2" id="KW-1185">Reference proteome</keyword>
<protein>
    <submittedName>
        <fullName evidence="1">Uncharacterized protein</fullName>
    </submittedName>
</protein>
<evidence type="ECO:0000313" key="2">
    <source>
        <dbReference type="Proteomes" id="UP001062846"/>
    </source>
</evidence>
<gene>
    <name evidence="1" type="ORF">RHMOL_Rhmol01G0265600</name>
</gene>
<name>A0ACC0Q5J4_RHOML</name>
<reference evidence="1" key="1">
    <citation type="submission" date="2022-02" db="EMBL/GenBank/DDBJ databases">
        <title>Plant Genome Project.</title>
        <authorList>
            <person name="Zhang R.-G."/>
        </authorList>
    </citation>
    <scope>NUCLEOTIDE SEQUENCE</scope>
    <source>
        <strain evidence="1">AT1</strain>
    </source>
</reference>
<organism evidence="1 2">
    <name type="scientific">Rhododendron molle</name>
    <name type="common">Chinese azalea</name>
    <name type="synonym">Azalea mollis</name>
    <dbReference type="NCBI Taxonomy" id="49168"/>
    <lineage>
        <taxon>Eukaryota</taxon>
        <taxon>Viridiplantae</taxon>
        <taxon>Streptophyta</taxon>
        <taxon>Embryophyta</taxon>
        <taxon>Tracheophyta</taxon>
        <taxon>Spermatophyta</taxon>
        <taxon>Magnoliopsida</taxon>
        <taxon>eudicotyledons</taxon>
        <taxon>Gunneridae</taxon>
        <taxon>Pentapetalae</taxon>
        <taxon>asterids</taxon>
        <taxon>Ericales</taxon>
        <taxon>Ericaceae</taxon>
        <taxon>Ericoideae</taxon>
        <taxon>Rhodoreae</taxon>
        <taxon>Rhododendron</taxon>
    </lineage>
</organism>
<dbReference type="Proteomes" id="UP001062846">
    <property type="component" value="Chromosome 1"/>
</dbReference>
<accession>A0ACC0Q5J4</accession>